<accession>A0AA87MJ52</accession>
<dbReference type="AlphaFoldDB" id="A0AA87MJ52"/>
<dbReference type="EMBL" id="AKWM02000084">
    <property type="protein sequence ID" value="EKR98070.1"/>
    <property type="molecule type" value="Genomic_DNA"/>
</dbReference>
<gene>
    <name evidence="1" type="ORF">LEP1GSC125_1529</name>
</gene>
<evidence type="ECO:0000313" key="1">
    <source>
        <dbReference type="EMBL" id="EKR98070.1"/>
    </source>
</evidence>
<sequence>MQRQVNWKINIISSIESFLLSQWPEGLNDESSLGSISELAKNTLAYHLANAIEKEQIIEIFTIIANRILNEVTDSKKRKIYGKTLFGIREIQKIESWIQLNIETLNNVKDNRLLFQKLWPILLEHTKNNMFVKCSSQSSLLTLAYDWIEGKPFYEIFNNFISTGVKLVSRIQRRNYKLEHVVEICENAISYEGSVILGAVVEIIELLFPQEMVELIERVKILQKSVKYGLSSFTSINGYELGFADRVIAKEFSILMKTEKSKSREFLKVNENAFRTILLKYPILYSQIFESILET</sequence>
<organism evidence="1 2">
    <name type="scientific">Leptospira mayottensis 200901122</name>
    <dbReference type="NCBI Taxonomy" id="1193010"/>
    <lineage>
        <taxon>Bacteria</taxon>
        <taxon>Pseudomonadati</taxon>
        <taxon>Spirochaetota</taxon>
        <taxon>Spirochaetia</taxon>
        <taxon>Leptospirales</taxon>
        <taxon>Leptospiraceae</taxon>
        <taxon>Leptospira</taxon>
    </lineage>
</organism>
<reference evidence="1 2" key="1">
    <citation type="journal article" date="2014" name="Int. J. Syst. Evol. Microbiol.">
        <title>Leptospira mayottensis sp. nov., a pathogenic species of the genus Leptospira isolated from humans.</title>
        <authorList>
            <person name="Bourhy P."/>
            <person name="Collet L."/>
            <person name="Brisse S."/>
            <person name="Picardeau M."/>
        </authorList>
    </citation>
    <scope>NUCLEOTIDE SEQUENCE [LARGE SCALE GENOMIC DNA]</scope>
    <source>
        <strain evidence="1 2">200901122</strain>
    </source>
</reference>
<dbReference type="Proteomes" id="UP000001343">
    <property type="component" value="Unassembled WGS sequence"/>
</dbReference>
<name>A0AA87MJ52_9LEPT</name>
<protein>
    <submittedName>
        <fullName evidence="1">Uncharacterized protein</fullName>
    </submittedName>
</protein>
<evidence type="ECO:0000313" key="2">
    <source>
        <dbReference type="Proteomes" id="UP000001343"/>
    </source>
</evidence>
<comment type="caution">
    <text evidence="1">The sequence shown here is derived from an EMBL/GenBank/DDBJ whole genome shotgun (WGS) entry which is preliminary data.</text>
</comment>
<proteinExistence type="predicted"/>